<reference evidence="1" key="1">
    <citation type="submission" date="2022-07" db="EMBL/GenBank/DDBJ databases">
        <title>Phylogenomic reconstructions and comparative analyses of Kickxellomycotina fungi.</title>
        <authorList>
            <person name="Reynolds N.K."/>
            <person name="Stajich J.E."/>
            <person name="Barry K."/>
            <person name="Grigoriev I.V."/>
            <person name="Crous P."/>
            <person name="Smith M.E."/>
        </authorList>
    </citation>
    <scope>NUCLEOTIDE SEQUENCE</scope>
    <source>
        <strain evidence="1">CBS 102833</strain>
    </source>
</reference>
<sequence>MSKSTGNSLSLREAYDRYGADATRLALANAGDSMMDANFEEDIANAEILRLYGLMEWVTSALEALVASEKSPSEETRINSVALCPTSAPFTTLDRVFSAKMDMYTLAAGTAYEATMYRDALKSGFYEFLALRDWYREASAATGMHPMLLRKWINRQVIQLCPITPHWSEHVWRTLMGNTTSIMNARWPTDLPADVNHALVAAGDYMNKLTKSLHDAEASLLKRSKKKGSKEAQLGEFNPNEPKTLDILVACEFPQWQEDVVSVLKECFDVATSTFDDKALQATLGQRGLLKNKKVMPFAQVTKKRVALLGPTAFDRALIFEEIDALNALVPYLMNNRGYSKVTIVDLGKAGELTGTLAAAAESAVPGEPSLVIAKA</sequence>
<protein>
    <submittedName>
        <fullName evidence="1">Cytosolic leucyl tRNA synthetase</fullName>
        <ecNumber evidence="1">6.1.1.4</ecNumber>
    </submittedName>
</protein>
<gene>
    <name evidence="1" type="primary">CDC60_3</name>
    <name evidence="1" type="ORF">H4S07_003785</name>
</gene>
<keyword evidence="1" id="KW-0030">Aminoacyl-tRNA synthetase</keyword>
<dbReference type="EC" id="6.1.1.4" evidence="1"/>
<organism evidence="1 2">
    <name type="scientific">Coemansia furcata</name>
    <dbReference type="NCBI Taxonomy" id="417177"/>
    <lineage>
        <taxon>Eukaryota</taxon>
        <taxon>Fungi</taxon>
        <taxon>Fungi incertae sedis</taxon>
        <taxon>Zoopagomycota</taxon>
        <taxon>Kickxellomycotina</taxon>
        <taxon>Kickxellomycetes</taxon>
        <taxon>Kickxellales</taxon>
        <taxon>Kickxellaceae</taxon>
        <taxon>Coemansia</taxon>
    </lineage>
</organism>
<keyword evidence="2" id="KW-1185">Reference proteome</keyword>
<dbReference type="Proteomes" id="UP001140096">
    <property type="component" value="Unassembled WGS sequence"/>
</dbReference>
<keyword evidence="1" id="KW-0436">Ligase</keyword>
<proteinExistence type="predicted"/>
<name>A0ACC1LFF6_9FUNG</name>
<evidence type="ECO:0000313" key="1">
    <source>
        <dbReference type="EMBL" id="KAJ2806530.1"/>
    </source>
</evidence>
<accession>A0ACC1LFF6</accession>
<evidence type="ECO:0000313" key="2">
    <source>
        <dbReference type="Proteomes" id="UP001140096"/>
    </source>
</evidence>
<dbReference type="EMBL" id="JANBUP010001322">
    <property type="protein sequence ID" value="KAJ2806530.1"/>
    <property type="molecule type" value="Genomic_DNA"/>
</dbReference>
<comment type="caution">
    <text evidence="1">The sequence shown here is derived from an EMBL/GenBank/DDBJ whole genome shotgun (WGS) entry which is preliminary data.</text>
</comment>